<reference evidence="2 3" key="1">
    <citation type="journal article" date="2015" name="Genome Announc.">
        <title>Complete genome sequences for 35 biothreat assay-relevant bacillus species.</title>
        <authorList>
            <person name="Johnson S.L."/>
            <person name="Daligault H.E."/>
            <person name="Davenport K.W."/>
            <person name="Jaissle J."/>
            <person name="Frey K.G."/>
            <person name="Ladner J.T."/>
            <person name="Broomall S.M."/>
            <person name="Bishop-Lilly K.A."/>
            <person name="Bruce D.C."/>
            <person name="Gibbons H.S."/>
            <person name="Coyne S.R."/>
            <person name="Lo C.C."/>
            <person name="Meincke L."/>
            <person name="Munk A.C."/>
            <person name="Koroleva G.I."/>
            <person name="Rosenzweig C.N."/>
            <person name="Palacios G.F."/>
            <person name="Redden C.L."/>
            <person name="Minogue T.D."/>
            <person name="Chain P.S."/>
        </authorList>
    </citation>
    <scope>NUCLEOTIDE SEQUENCE [LARGE SCALE GENOMIC DNA]</scope>
    <source>
        <strain evidence="3">ATCC 14581 / DSM 32 / JCM 2506 / NBRC 15308 / NCIMB 9376 / NCTC 10342 / NRRL B-14308 / VKM B-512</strain>
    </source>
</reference>
<dbReference type="Gene3D" id="3.40.630.30">
    <property type="match status" value="1"/>
</dbReference>
<evidence type="ECO:0000313" key="3">
    <source>
        <dbReference type="Proteomes" id="UP000031829"/>
    </source>
</evidence>
<accession>A0A0B6AJR6</accession>
<evidence type="ECO:0000313" key="2">
    <source>
        <dbReference type="EMBL" id="AJI23771.1"/>
    </source>
</evidence>
<dbReference type="HOGENOM" id="CLU_013985_1_0_9"/>
<dbReference type="KEGG" id="bmeg:BG04_246"/>
<dbReference type="GO" id="GO:0016747">
    <property type="term" value="F:acyltransferase activity, transferring groups other than amino-acyl groups"/>
    <property type="evidence" value="ECO:0007669"/>
    <property type="project" value="InterPro"/>
</dbReference>
<sequence>MLQSVELAGTAVKLMPLEKIHEQELYEAAKPKEIWEHLPIKVHSLSDMKRLIESALKAKQEGRELPFAVFDIESHSILGSTRFLDISLPNKSVEIGWTWYHPSVWRTRVNTECKYLLLKYCFEELKLHRVQFKTDVRNNRSRAAIKRLGATQEGISRKHMVLPDGYVRDSVIFSIIDNEWPFVKKRLESFLHAASQGNKENASN</sequence>
<dbReference type="AlphaFoldDB" id="A0A0B6AJR6"/>
<dbReference type="SUPFAM" id="SSF55729">
    <property type="entry name" value="Acyl-CoA N-acyltransferases (Nat)"/>
    <property type="match status" value="1"/>
</dbReference>
<dbReference type="InterPro" id="IPR016181">
    <property type="entry name" value="Acyl_CoA_acyltransferase"/>
</dbReference>
<dbReference type="EMBL" id="CP009920">
    <property type="protein sequence ID" value="AJI23771.1"/>
    <property type="molecule type" value="Genomic_DNA"/>
</dbReference>
<gene>
    <name evidence="2" type="ORF">BG04_246</name>
</gene>
<dbReference type="Pfam" id="PF13302">
    <property type="entry name" value="Acetyltransf_3"/>
    <property type="match status" value="1"/>
</dbReference>
<dbReference type="InterPro" id="IPR000182">
    <property type="entry name" value="GNAT_dom"/>
</dbReference>
<dbReference type="PANTHER" id="PTHR43610:SF1">
    <property type="entry name" value="N-ACETYLTRANSFERASE DOMAIN-CONTAINING PROTEIN"/>
    <property type="match status" value="1"/>
</dbReference>
<dbReference type="GeneID" id="93643762"/>
<protein>
    <submittedName>
        <fullName evidence="2">Acetyltransferase domain protein</fullName>
    </submittedName>
</protein>
<evidence type="ECO:0000259" key="1">
    <source>
        <dbReference type="Pfam" id="PF13302"/>
    </source>
</evidence>
<dbReference type="RefSeq" id="WP_034650358.1">
    <property type="nucleotide sequence ID" value="NZ_BCVB01000006.1"/>
</dbReference>
<name>A0A0B6AJR6_PRIM2</name>
<dbReference type="PANTHER" id="PTHR43610">
    <property type="entry name" value="BLL6696 PROTEIN"/>
    <property type="match status" value="1"/>
</dbReference>
<proteinExistence type="predicted"/>
<keyword evidence="2" id="KW-0808">Transferase</keyword>
<dbReference type="Proteomes" id="UP000031829">
    <property type="component" value="Chromosome"/>
</dbReference>
<organism evidence="2 3">
    <name type="scientific">Priestia megaterium (strain ATCC 14581 / DSM 32 / CCUG 1817 / JCM 2506 / NBRC 15308 / NCIMB 9376 / NCTC 10342 / NRRL B-14308 / VKM B-512 / Ford 19)</name>
    <name type="common">Bacillus megaterium</name>
    <dbReference type="NCBI Taxonomy" id="1348623"/>
    <lineage>
        <taxon>Bacteria</taxon>
        <taxon>Bacillati</taxon>
        <taxon>Bacillota</taxon>
        <taxon>Bacilli</taxon>
        <taxon>Bacillales</taxon>
        <taxon>Bacillaceae</taxon>
        <taxon>Priestia</taxon>
    </lineage>
</organism>
<feature type="domain" description="N-acetyltransferase" evidence="1">
    <location>
        <begin position="14"/>
        <end position="151"/>
    </location>
</feature>